<accession>A0A385Z1N0</accession>
<dbReference type="AlphaFoldDB" id="A0A385Z1N0"/>
<dbReference type="GO" id="GO:0003677">
    <property type="term" value="F:DNA binding"/>
    <property type="evidence" value="ECO:0007669"/>
    <property type="project" value="InterPro"/>
</dbReference>
<dbReference type="InterPro" id="IPR001387">
    <property type="entry name" value="Cro/C1-type_HTH"/>
</dbReference>
<dbReference type="CDD" id="cd00093">
    <property type="entry name" value="HTH_XRE"/>
    <property type="match status" value="1"/>
</dbReference>
<dbReference type="RefSeq" id="WP_119893605.1">
    <property type="nucleotide sequence ID" value="NZ_CP032419.1"/>
</dbReference>
<dbReference type="Proteomes" id="UP000265560">
    <property type="component" value="Chromosome"/>
</dbReference>
<dbReference type="OrthoDB" id="8527218at2"/>
<keyword evidence="2" id="KW-1185">Reference proteome</keyword>
<gene>
    <name evidence="1" type="ORF">D3880_11670</name>
</gene>
<reference evidence="2" key="1">
    <citation type="submission" date="2018-09" db="EMBL/GenBank/DDBJ databases">
        <authorList>
            <person name="Zhu H."/>
        </authorList>
    </citation>
    <scope>NUCLEOTIDE SEQUENCE [LARGE SCALE GENOMIC DNA]</scope>
    <source>
        <strain evidence="2">K2W31S-8</strain>
    </source>
</reference>
<proteinExistence type="predicted"/>
<evidence type="ECO:0000313" key="2">
    <source>
        <dbReference type="Proteomes" id="UP000265560"/>
    </source>
</evidence>
<dbReference type="EMBL" id="CP032419">
    <property type="protein sequence ID" value="AYC32986.1"/>
    <property type="molecule type" value="Genomic_DNA"/>
</dbReference>
<evidence type="ECO:0000313" key="1">
    <source>
        <dbReference type="EMBL" id="AYC32986.1"/>
    </source>
</evidence>
<organism evidence="1 2">
    <name type="scientific">Pseudomonas cavernae</name>
    <dbReference type="NCBI Taxonomy" id="2320867"/>
    <lineage>
        <taxon>Bacteria</taxon>
        <taxon>Pseudomonadati</taxon>
        <taxon>Pseudomonadota</taxon>
        <taxon>Gammaproteobacteria</taxon>
        <taxon>Pseudomonadales</taxon>
        <taxon>Pseudomonadaceae</taxon>
        <taxon>Pseudomonas</taxon>
    </lineage>
</organism>
<dbReference type="Gene3D" id="1.10.260.40">
    <property type="entry name" value="lambda repressor-like DNA-binding domains"/>
    <property type="match status" value="1"/>
</dbReference>
<sequence>MGQVLKPAIGEAIRIFRSARKHSQEGLGPSQSYISTLEKGRTRNATLIKIDQIGETLDVHPLSILAAAYRLANPEVSLRELFERIERELSEVDI</sequence>
<dbReference type="KEGG" id="pcav:D3880_11670"/>
<dbReference type="InterPro" id="IPR010982">
    <property type="entry name" value="Lambda_DNA-bd_dom_sf"/>
</dbReference>
<dbReference type="SUPFAM" id="SSF47413">
    <property type="entry name" value="lambda repressor-like DNA-binding domains"/>
    <property type="match status" value="1"/>
</dbReference>
<name>A0A385Z1N0_9PSED</name>
<protein>
    <submittedName>
        <fullName evidence="1">XRE family transcriptional regulator</fullName>
    </submittedName>
</protein>